<accession>A0ABP3QWB9</accession>
<feature type="transmembrane region" description="Helical" evidence="1">
    <location>
        <begin position="191"/>
        <end position="213"/>
    </location>
</feature>
<evidence type="ECO:0000313" key="3">
    <source>
        <dbReference type="Proteomes" id="UP001500866"/>
    </source>
</evidence>
<dbReference type="RefSeq" id="WP_343811188.1">
    <property type="nucleotide sequence ID" value="NZ_BAAADS010000007.1"/>
</dbReference>
<evidence type="ECO:0008006" key="4">
    <source>
        <dbReference type="Google" id="ProtNLM"/>
    </source>
</evidence>
<feature type="transmembrane region" description="Helical" evidence="1">
    <location>
        <begin position="117"/>
        <end position="138"/>
    </location>
</feature>
<keyword evidence="3" id="KW-1185">Reference proteome</keyword>
<sequence length="224" mass="26387">MLYRVNLLKFFFPIDDNLYRIREAEALKNLWKVCWLLLLISVVVYGWMAGLGLGSQPISENATAFSQIQYEMTKFWFVLGRIGFAVLFALLVLFVPSYIFYLLTGIPYKKLLVMQQIVLFIMLVERVLWIPLAVFWGLDWHVSPWSFGIIASYFTSKTWIIYFFGAISLFQFWIIWFQARYISYLADVSRRWVWTGIIFLHILYWVLAAALTVTDIHLLGGWFG</sequence>
<evidence type="ECO:0000313" key="2">
    <source>
        <dbReference type="EMBL" id="GAA0597243.1"/>
    </source>
</evidence>
<keyword evidence="1" id="KW-1133">Transmembrane helix</keyword>
<organism evidence="2 3">
    <name type="scientific">Virgibacillus siamensis</name>
    <dbReference type="NCBI Taxonomy" id="480071"/>
    <lineage>
        <taxon>Bacteria</taxon>
        <taxon>Bacillati</taxon>
        <taxon>Bacillota</taxon>
        <taxon>Bacilli</taxon>
        <taxon>Bacillales</taxon>
        <taxon>Bacillaceae</taxon>
        <taxon>Virgibacillus</taxon>
    </lineage>
</organism>
<feature type="transmembrane region" description="Helical" evidence="1">
    <location>
        <begin position="158"/>
        <end position="179"/>
    </location>
</feature>
<name>A0ABP3QWB9_9BACI</name>
<protein>
    <recommendedName>
        <fullName evidence="4">Yip1 domain-containing protein</fullName>
    </recommendedName>
</protein>
<gene>
    <name evidence="2" type="ORF">GCM10009001_11800</name>
</gene>
<feature type="transmembrane region" description="Helical" evidence="1">
    <location>
        <begin position="82"/>
        <end position="105"/>
    </location>
</feature>
<proteinExistence type="predicted"/>
<keyword evidence="1" id="KW-0812">Transmembrane</keyword>
<comment type="caution">
    <text evidence="2">The sequence shown here is derived from an EMBL/GenBank/DDBJ whole genome shotgun (WGS) entry which is preliminary data.</text>
</comment>
<keyword evidence="1" id="KW-0472">Membrane</keyword>
<dbReference type="EMBL" id="BAAADS010000007">
    <property type="protein sequence ID" value="GAA0597243.1"/>
    <property type="molecule type" value="Genomic_DNA"/>
</dbReference>
<feature type="transmembrane region" description="Helical" evidence="1">
    <location>
        <begin position="30"/>
        <end position="48"/>
    </location>
</feature>
<evidence type="ECO:0000256" key="1">
    <source>
        <dbReference type="SAM" id="Phobius"/>
    </source>
</evidence>
<dbReference type="Proteomes" id="UP001500866">
    <property type="component" value="Unassembled WGS sequence"/>
</dbReference>
<reference evidence="3" key="1">
    <citation type="journal article" date="2019" name="Int. J. Syst. Evol. Microbiol.">
        <title>The Global Catalogue of Microorganisms (GCM) 10K type strain sequencing project: providing services to taxonomists for standard genome sequencing and annotation.</title>
        <authorList>
            <consortium name="The Broad Institute Genomics Platform"/>
            <consortium name="The Broad Institute Genome Sequencing Center for Infectious Disease"/>
            <person name="Wu L."/>
            <person name="Ma J."/>
        </authorList>
    </citation>
    <scope>NUCLEOTIDE SEQUENCE [LARGE SCALE GENOMIC DNA]</scope>
    <source>
        <strain evidence="3">JCM 15395</strain>
    </source>
</reference>